<name>A0ABP6WKB4_9ACTN</name>
<evidence type="ECO:0000313" key="6">
    <source>
        <dbReference type="Proteomes" id="UP001500767"/>
    </source>
</evidence>
<keyword evidence="3" id="KW-0949">S-adenosyl-L-methionine</keyword>
<gene>
    <name evidence="5" type="ORF">GCM10022197_03030</name>
</gene>
<dbReference type="Proteomes" id="UP001500767">
    <property type="component" value="Unassembled WGS sequence"/>
</dbReference>
<dbReference type="InterPro" id="IPR029063">
    <property type="entry name" value="SAM-dependent_MTases_sf"/>
</dbReference>
<dbReference type="NCBIfam" id="NF004851">
    <property type="entry name" value="PRK06202.1"/>
    <property type="match status" value="1"/>
</dbReference>
<dbReference type="Pfam" id="PF13649">
    <property type="entry name" value="Methyltransf_25"/>
    <property type="match status" value="1"/>
</dbReference>
<evidence type="ECO:0000256" key="2">
    <source>
        <dbReference type="ARBA" id="ARBA00022679"/>
    </source>
</evidence>
<dbReference type="PANTHER" id="PTHR43464">
    <property type="entry name" value="METHYLTRANSFERASE"/>
    <property type="match status" value="1"/>
</dbReference>
<dbReference type="GO" id="GO:0008168">
    <property type="term" value="F:methyltransferase activity"/>
    <property type="evidence" value="ECO:0007669"/>
    <property type="project" value="UniProtKB-KW"/>
</dbReference>
<evidence type="ECO:0000259" key="4">
    <source>
        <dbReference type="Pfam" id="PF13649"/>
    </source>
</evidence>
<dbReference type="GO" id="GO:0032259">
    <property type="term" value="P:methylation"/>
    <property type="evidence" value="ECO:0007669"/>
    <property type="project" value="UniProtKB-KW"/>
</dbReference>
<dbReference type="InterPro" id="IPR041698">
    <property type="entry name" value="Methyltransf_25"/>
</dbReference>
<organism evidence="5 6">
    <name type="scientific">Microlunatus spumicola</name>
    <dbReference type="NCBI Taxonomy" id="81499"/>
    <lineage>
        <taxon>Bacteria</taxon>
        <taxon>Bacillati</taxon>
        <taxon>Actinomycetota</taxon>
        <taxon>Actinomycetes</taxon>
        <taxon>Propionibacteriales</taxon>
        <taxon>Propionibacteriaceae</taxon>
        <taxon>Microlunatus</taxon>
    </lineage>
</organism>
<keyword evidence="2" id="KW-0808">Transferase</keyword>
<keyword evidence="6" id="KW-1185">Reference proteome</keyword>
<dbReference type="SUPFAM" id="SSF53335">
    <property type="entry name" value="S-adenosyl-L-methionine-dependent methyltransferases"/>
    <property type="match status" value="1"/>
</dbReference>
<dbReference type="CDD" id="cd02440">
    <property type="entry name" value="AdoMet_MTases"/>
    <property type="match status" value="1"/>
</dbReference>
<sequence>MSGATRTSFARRETDALELMDDPGCDAALLDRTYGQFRVVNRLVAGWRRLYVDALRPVLAASSHPTLLDVGFGGGDVPRRLARWARADGLDLVVTAIDPDERAVAHVRRLPPGPVTYRRASSTDLVAEGRRFDVVVSNHLLHHLDPADLQRVLADSERLATGLALHNDLRRSAVAYAAYAVATRPLARSSFLHADGLLSLRRSYRPDELAGVRPGWTVRAAPPFRLLLEHVPGAAA</sequence>
<keyword evidence="1 5" id="KW-0489">Methyltransferase</keyword>
<dbReference type="PANTHER" id="PTHR43464:SF19">
    <property type="entry name" value="UBIQUINONE BIOSYNTHESIS O-METHYLTRANSFERASE, MITOCHONDRIAL"/>
    <property type="match status" value="1"/>
</dbReference>
<proteinExistence type="predicted"/>
<accession>A0ABP6WKB4</accession>
<reference evidence="6" key="1">
    <citation type="journal article" date="2019" name="Int. J. Syst. Evol. Microbiol.">
        <title>The Global Catalogue of Microorganisms (GCM) 10K type strain sequencing project: providing services to taxonomists for standard genome sequencing and annotation.</title>
        <authorList>
            <consortium name="The Broad Institute Genomics Platform"/>
            <consortium name="The Broad Institute Genome Sequencing Center for Infectious Disease"/>
            <person name="Wu L."/>
            <person name="Ma J."/>
        </authorList>
    </citation>
    <scope>NUCLEOTIDE SEQUENCE [LARGE SCALE GENOMIC DNA]</scope>
    <source>
        <strain evidence="6">JCM 16540</strain>
    </source>
</reference>
<evidence type="ECO:0000313" key="5">
    <source>
        <dbReference type="EMBL" id="GAA3551483.1"/>
    </source>
</evidence>
<feature type="domain" description="Methyltransferase" evidence="4">
    <location>
        <begin position="68"/>
        <end position="158"/>
    </location>
</feature>
<dbReference type="RefSeq" id="WP_204912558.1">
    <property type="nucleotide sequence ID" value="NZ_BAAAYR010000001.1"/>
</dbReference>
<comment type="caution">
    <text evidence="5">The sequence shown here is derived from an EMBL/GenBank/DDBJ whole genome shotgun (WGS) entry which is preliminary data.</text>
</comment>
<dbReference type="EMBL" id="BAAAYR010000001">
    <property type="protein sequence ID" value="GAA3551483.1"/>
    <property type="molecule type" value="Genomic_DNA"/>
</dbReference>
<protein>
    <submittedName>
        <fullName evidence="5">Class I SAM-dependent methyltransferase</fullName>
    </submittedName>
</protein>
<evidence type="ECO:0000256" key="3">
    <source>
        <dbReference type="ARBA" id="ARBA00022691"/>
    </source>
</evidence>
<dbReference type="Gene3D" id="3.40.50.150">
    <property type="entry name" value="Vaccinia Virus protein VP39"/>
    <property type="match status" value="1"/>
</dbReference>
<evidence type="ECO:0000256" key="1">
    <source>
        <dbReference type="ARBA" id="ARBA00022603"/>
    </source>
</evidence>